<organism evidence="1">
    <name type="scientific">freshwater metagenome</name>
    <dbReference type="NCBI Taxonomy" id="449393"/>
    <lineage>
        <taxon>unclassified sequences</taxon>
        <taxon>metagenomes</taxon>
        <taxon>ecological metagenomes</taxon>
    </lineage>
</organism>
<dbReference type="EMBL" id="CAFBMQ010000164">
    <property type="protein sequence ID" value="CAB4914896.1"/>
    <property type="molecule type" value="Genomic_DNA"/>
</dbReference>
<sequence>MHQDFAEVGARCVDVLVERMGAADRWFQGRPVVVPGRLVVRASTGPVPR</sequence>
<evidence type="ECO:0000313" key="1">
    <source>
        <dbReference type="EMBL" id="CAB4914896.1"/>
    </source>
</evidence>
<dbReference type="AlphaFoldDB" id="A0A6J7H7D8"/>
<proteinExistence type="predicted"/>
<protein>
    <submittedName>
        <fullName evidence="1">Unannotated protein</fullName>
    </submittedName>
</protein>
<reference evidence="1" key="1">
    <citation type="submission" date="2020-05" db="EMBL/GenBank/DDBJ databases">
        <authorList>
            <person name="Chiriac C."/>
            <person name="Salcher M."/>
            <person name="Ghai R."/>
            <person name="Kavagutti S V."/>
        </authorList>
    </citation>
    <scope>NUCLEOTIDE SEQUENCE</scope>
</reference>
<gene>
    <name evidence="1" type="ORF">UFOPK3609_01089</name>
</gene>
<name>A0A6J7H7D8_9ZZZZ</name>
<accession>A0A6J7H7D8</accession>